<evidence type="ECO:0000259" key="1">
    <source>
        <dbReference type="SMART" id="SM00642"/>
    </source>
</evidence>
<name>A0A4Q7UJY0_9ACTN</name>
<dbReference type="GO" id="GO:0016740">
    <property type="term" value="F:transferase activity"/>
    <property type="evidence" value="ECO:0007669"/>
    <property type="project" value="UniProtKB-KW"/>
</dbReference>
<dbReference type="InterPro" id="IPR006047">
    <property type="entry name" value="GH13_cat_dom"/>
</dbReference>
<dbReference type="CDD" id="cd11334">
    <property type="entry name" value="AmyAc_TreS"/>
    <property type="match status" value="1"/>
</dbReference>
<dbReference type="PANTHER" id="PTHR10357">
    <property type="entry name" value="ALPHA-AMYLASE FAMILY MEMBER"/>
    <property type="match status" value="1"/>
</dbReference>
<dbReference type="InterPro" id="IPR017853">
    <property type="entry name" value="GH"/>
</dbReference>
<keyword evidence="2" id="KW-0808">Transferase</keyword>
<protein>
    <submittedName>
        <fullName evidence="2">Maltose alpha-D-glucosyltransferase/alpha-amylase</fullName>
    </submittedName>
</protein>
<dbReference type="Pfam" id="PF00128">
    <property type="entry name" value="Alpha-amylase"/>
    <property type="match status" value="2"/>
</dbReference>
<dbReference type="InterPro" id="IPR045857">
    <property type="entry name" value="O16G_dom_2"/>
</dbReference>
<dbReference type="Gene3D" id="3.90.400.10">
    <property type="entry name" value="Oligo-1,6-glucosidase, Domain 2"/>
    <property type="match status" value="1"/>
</dbReference>
<comment type="caution">
    <text evidence="2">The sequence shown here is derived from an EMBL/GenBank/DDBJ whole genome shotgun (WGS) entry which is preliminary data.</text>
</comment>
<dbReference type="AlphaFoldDB" id="A0A4Q7UJY0"/>
<dbReference type="Proteomes" id="UP000293781">
    <property type="component" value="Unassembled WGS sequence"/>
</dbReference>
<proteinExistence type="predicted"/>
<sequence length="559" mass="63536">MIERRCSSGMGDRWYSEAVVYCLDIDTYADSDGDGVGDIRGLIGRLDYLARLGVTCLWLHPIHPSPNRDDGYDVTDFYNVDPRFGTLGDFAELLHQAQNRGIRVIIDLVVNHTSDEHPWFQSARSAPDSPYRDWFVWSDTEPDDRHQGMVFPGEQKETWSYDRTAKAWFYHRFYKFQPDLNFANPQVRAEVKKIMSFWLQLGVSGFRMDAVPFIIELTEPGNPNSPKDFEFLTELRQHVQWRRGDAVLLAEANVEPDELATFFGDASGSGNRIHMLFDFMLNGRLMLALAREDPEPLIDALHDTPKLPVGGQWATFLRNHDEIDLSRLTTEQRNQVYAQFGPDENMRIYDRGIRRRLAPMLGNDRRRIELAYALQFSMRGTPVLRYGEEIGMGEDLSLPGRESIRTPMQWSYQPNAGFSTAEEEKLVRPVIDKGEFGYQNVNVTAQRGDVKSLLAWFERMIRTLREAPEIGSGSTTHIDVAMPPGVLAHRADGPTGTMVFVHNLGTDDVEVDLSSLEPEADLPIDVLADRGYGELGKLGAVKVSGHGYRWIRLCRGRGF</sequence>
<reference evidence="2 3" key="1">
    <citation type="submission" date="2019-02" db="EMBL/GenBank/DDBJ databases">
        <title>Sequencing the genomes of 1000 actinobacteria strains.</title>
        <authorList>
            <person name="Klenk H.-P."/>
        </authorList>
    </citation>
    <scope>NUCLEOTIDE SEQUENCE [LARGE SCALE GENOMIC DNA]</scope>
    <source>
        <strain evidence="2 3">DSM 45888</strain>
    </source>
</reference>
<dbReference type="SMART" id="SM00642">
    <property type="entry name" value="Aamy"/>
    <property type="match status" value="1"/>
</dbReference>
<dbReference type="SUPFAM" id="SSF51445">
    <property type="entry name" value="(Trans)glycosidases"/>
    <property type="match status" value="1"/>
</dbReference>
<dbReference type="EMBL" id="SHKK01000001">
    <property type="protein sequence ID" value="RZT80818.1"/>
    <property type="molecule type" value="Genomic_DNA"/>
</dbReference>
<organism evidence="2 3">
    <name type="scientific">Micromonospora violae</name>
    <dbReference type="NCBI Taxonomy" id="1278207"/>
    <lineage>
        <taxon>Bacteria</taxon>
        <taxon>Bacillati</taxon>
        <taxon>Actinomycetota</taxon>
        <taxon>Actinomycetes</taxon>
        <taxon>Micromonosporales</taxon>
        <taxon>Micromonosporaceae</taxon>
        <taxon>Micromonospora</taxon>
    </lineage>
</organism>
<dbReference type="PANTHER" id="PTHR10357:SF219">
    <property type="entry name" value="MALTOSE ALPHA-D-GLUCOSYLTRANSFERASE"/>
    <property type="match status" value="1"/>
</dbReference>
<accession>A0A4Q7UJY0</accession>
<evidence type="ECO:0000313" key="2">
    <source>
        <dbReference type="EMBL" id="RZT80818.1"/>
    </source>
</evidence>
<feature type="domain" description="Glycosyl hydrolase family 13 catalytic" evidence="1">
    <location>
        <begin position="22"/>
        <end position="419"/>
    </location>
</feature>
<evidence type="ECO:0000313" key="3">
    <source>
        <dbReference type="Proteomes" id="UP000293781"/>
    </source>
</evidence>
<dbReference type="Gene3D" id="3.20.20.80">
    <property type="entry name" value="Glycosidases"/>
    <property type="match status" value="1"/>
</dbReference>
<keyword evidence="3" id="KW-1185">Reference proteome</keyword>
<gene>
    <name evidence="2" type="ORF">EV382_4080</name>
</gene>
<dbReference type="GO" id="GO:0005975">
    <property type="term" value="P:carbohydrate metabolic process"/>
    <property type="evidence" value="ECO:0007669"/>
    <property type="project" value="InterPro"/>
</dbReference>